<reference evidence="1" key="1">
    <citation type="journal article" date="2019" name="Sci. Rep.">
        <title>Draft genome of Tanacetum cinerariifolium, the natural source of mosquito coil.</title>
        <authorList>
            <person name="Yamashiro T."/>
            <person name="Shiraishi A."/>
            <person name="Satake H."/>
            <person name="Nakayama K."/>
        </authorList>
    </citation>
    <scope>NUCLEOTIDE SEQUENCE</scope>
</reference>
<protein>
    <submittedName>
        <fullName evidence="1">Synaptobrevin, longin-like domain protein</fullName>
    </submittedName>
</protein>
<accession>A0A699JCV2</accession>
<dbReference type="EMBL" id="BKCJ010398572">
    <property type="protein sequence ID" value="GFA28716.1"/>
    <property type="molecule type" value="Genomic_DNA"/>
</dbReference>
<gene>
    <name evidence="1" type="ORF">Tci_600688</name>
</gene>
<proteinExistence type="predicted"/>
<sequence>MQTSGSGISSLLAVGTTFTGSGNLYCQWELSPGSRNALCILFPTIHTIMQCLSPKRTGFNEFISNITTVVVCLATNRVYNFTKMIFDGMVRNINTPTKTLTPRRLTRRAIRIAQSKALSPDADEPASLLRDNRQEEAFPTVFSLDAGQDRENIAKTFAIPYESSSRVPSLDAVEGSMQQRIHELIELCTSLQRQQSQMVAKIQDQDLKISRGIKDIEDELRADKSTELGSNDTKEMINVLSSMEATNIFSSGGAAASVFPVDVLPTAGVPTVSGCFPTVSAIFTTANVVIPYTRRSKGITIGSSQHMRIPIIRAKDKGKEKVIETEVPKKRKLQEQIDAQVAREMEEEFARENQRLSEQLTSVSEIARIHAEEELKIMIEGLDRSNKVIVKRLSKYEEAEAEADLSQFNKEDLHQLWTLVKETFSIKQAIRDKEKELWVELKRLFEPDFEDQLWTHHQAFMRDPLDWKLYDTCGIHHVSTKDQEIFMLVEKDYPLRKGLATMMIIQDEELFEASSLGIPTASYGDPHASAFSYG</sequence>
<comment type="caution">
    <text evidence="1">The sequence shown here is derived from an EMBL/GenBank/DDBJ whole genome shotgun (WGS) entry which is preliminary data.</text>
</comment>
<evidence type="ECO:0000313" key="1">
    <source>
        <dbReference type="EMBL" id="GFA28716.1"/>
    </source>
</evidence>
<dbReference type="AlphaFoldDB" id="A0A699JCV2"/>
<name>A0A699JCV2_TANCI</name>
<organism evidence="1">
    <name type="scientific">Tanacetum cinerariifolium</name>
    <name type="common">Dalmatian daisy</name>
    <name type="synonym">Chrysanthemum cinerariifolium</name>
    <dbReference type="NCBI Taxonomy" id="118510"/>
    <lineage>
        <taxon>Eukaryota</taxon>
        <taxon>Viridiplantae</taxon>
        <taxon>Streptophyta</taxon>
        <taxon>Embryophyta</taxon>
        <taxon>Tracheophyta</taxon>
        <taxon>Spermatophyta</taxon>
        <taxon>Magnoliopsida</taxon>
        <taxon>eudicotyledons</taxon>
        <taxon>Gunneridae</taxon>
        <taxon>Pentapetalae</taxon>
        <taxon>asterids</taxon>
        <taxon>campanulids</taxon>
        <taxon>Asterales</taxon>
        <taxon>Asteraceae</taxon>
        <taxon>Asteroideae</taxon>
        <taxon>Anthemideae</taxon>
        <taxon>Anthemidinae</taxon>
        <taxon>Tanacetum</taxon>
    </lineage>
</organism>